<dbReference type="Gene3D" id="3.40.50.460">
    <property type="entry name" value="Phosphofructokinase domain"/>
    <property type="match status" value="1"/>
</dbReference>
<organism evidence="7 8">
    <name type="scientific">Dunaliella salina</name>
    <name type="common">Green alga</name>
    <name type="synonym">Protococcus salinus</name>
    <dbReference type="NCBI Taxonomy" id="3046"/>
    <lineage>
        <taxon>Eukaryota</taxon>
        <taxon>Viridiplantae</taxon>
        <taxon>Chlorophyta</taxon>
        <taxon>core chlorophytes</taxon>
        <taxon>Chlorophyceae</taxon>
        <taxon>CS clade</taxon>
        <taxon>Chlamydomonadales</taxon>
        <taxon>Dunaliellaceae</taxon>
        <taxon>Dunaliella</taxon>
    </lineage>
</organism>
<keyword evidence="1" id="KW-0808">Transferase</keyword>
<keyword evidence="2" id="KW-0479">Metal-binding</keyword>
<evidence type="ECO:0000256" key="1">
    <source>
        <dbReference type="ARBA" id="ARBA00022679"/>
    </source>
</evidence>
<dbReference type="InterPro" id="IPR000023">
    <property type="entry name" value="Phosphofructokinase_dom"/>
</dbReference>
<dbReference type="Pfam" id="PF00365">
    <property type="entry name" value="PFK"/>
    <property type="match status" value="1"/>
</dbReference>
<dbReference type="PANTHER" id="PTHR45770">
    <property type="entry name" value="ATP-DEPENDENT 6-PHOSPHOFRUCTOKINASE 1"/>
    <property type="match status" value="1"/>
</dbReference>
<reference evidence="7" key="1">
    <citation type="submission" date="2017-08" db="EMBL/GenBank/DDBJ databases">
        <authorList>
            <person name="Polle J.E."/>
            <person name="Barry K."/>
            <person name="Cushman J."/>
            <person name="Schmutz J."/>
            <person name="Tran D."/>
            <person name="Hathwaick L.T."/>
            <person name="Yim W.C."/>
            <person name="Jenkins J."/>
            <person name="Mckie-Krisberg Z.M."/>
            <person name="Prochnik S."/>
            <person name="Lindquist E."/>
            <person name="Dockter R.B."/>
            <person name="Adam C."/>
            <person name="Molina H."/>
            <person name="Bunkerborg J."/>
            <person name="Jin E."/>
            <person name="Buchheim M."/>
            <person name="Magnuson J."/>
        </authorList>
    </citation>
    <scope>NUCLEOTIDE SEQUENCE</scope>
    <source>
        <strain evidence="7">CCAP 19/18</strain>
    </source>
</reference>
<keyword evidence="4" id="KW-0460">Magnesium</keyword>
<evidence type="ECO:0000256" key="3">
    <source>
        <dbReference type="ARBA" id="ARBA00022777"/>
    </source>
</evidence>
<evidence type="ECO:0000256" key="4">
    <source>
        <dbReference type="ARBA" id="ARBA00022842"/>
    </source>
</evidence>
<protein>
    <submittedName>
        <fullName evidence="7">Phosphofructokinase domain-containing protein</fullName>
    </submittedName>
</protein>
<evidence type="ECO:0000313" key="7">
    <source>
        <dbReference type="EMBL" id="KAF5839847.1"/>
    </source>
</evidence>
<proteinExistence type="predicted"/>
<dbReference type="SUPFAM" id="SSF53784">
    <property type="entry name" value="Phosphofructokinase"/>
    <property type="match status" value="1"/>
</dbReference>
<gene>
    <name evidence="7" type="ORF">DUNSADRAFT_18509</name>
</gene>
<evidence type="ECO:0000259" key="6">
    <source>
        <dbReference type="Pfam" id="PF00365"/>
    </source>
</evidence>
<feature type="signal peptide" evidence="5">
    <location>
        <begin position="1"/>
        <end position="16"/>
    </location>
</feature>
<name>A0ABQ7GZ09_DUNSA</name>
<comment type="caution">
    <text evidence="7">The sequence shown here is derived from an EMBL/GenBank/DDBJ whole genome shotgun (WGS) entry which is preliminary data.</text>
</comment>
<evidence type="ECO:0000256" key="2">
    <source>
        <dbReference type="ARBA" id="ARBA00022723"/>
    </source>
</evidence>
<keyword evidence="3" id="KW-0418">Kinase</keyword>
<feature type="domain" description="Phosphofructokinase" evidence="6">
    <location>
        <begin position="93"/>
        <end position="276"/>
    </location>
</feature>
<keyword evidence="8" id="KW-1185">Reference proteome</keyword>
<keyword evidence="5" id="KW-0732">Signal</keyword>
<dbReference type="EMBL" id="MU069531">
    <property type="protein sequence ID" value="KAF5839847.1"/>
    <property type="molecule type" value="Genomic_DNA"/>
</dbReference>
<sequence length="329" mass="35752">MHCFALSLMFTGTDMALFTASQTMEFQKSKFWESGMASEGSMSMLSNRMCSHAKRWRELICMGAPCLAQAAGVPILKPLSRGCRSGVSACSLSLEVMEMDHTFGFQTAVEEAQRSLLAAKVEATSGLRGIGLVKLMGRQSGFIAMQASLASGLVDICLIPEEPFDLEGDHGLLAYIERVMAYKGHCVLCCAEGAGQNLLQPQDGSPRELDPSGNVKLKDIGIFLKHKIRQHFATSPTAGGPVDLKLIDPTYMIRTIESGQQDSIYCKVLAHSAVDAAFAGYTGICVAQVNTHFAMLPIPVITKYPRRVDPLGKPWTRLKADVQQPPLHK</sequence>
<evidence type="ECO:0000256" key="5">
    <source>
        <dbReference type="SAM" id="SignalP"/>
    </source>
</evidence>
<feature type="chain" id="PRO_5045123241" evidence="5">
    <location>
        <begin position="17"/>
        <end position="329"/>
    </location>
</feature>
<dbReference type="Proteomes" id="UP000815325">
    <property type="component" value="Unassembled WGS sequence"/>
</dbReference>
<evidence type="ECO:0000313" key="8">
    <source>
        <dbReference type="Proteomes" id="UP000815325"/>
    </source>
</evidence>
<accession>A0ABQ7GZ09</accession>
<dbReference type="InterPro" id="IPR035966">
    <property type="entry name" value="PKF_sf"/>
</dbReference>
<dbReference type="InterPro" id="IPR050929">
    <property type="entry name" value="PFKA"/>
</dbReference>